<dbReference type="RefSeq" id="WP_086957907.1">
    <property type="nucleotide sequence ID" value="NZ_FUKS01000002.1"/>
</dbReference>
<evidence type="ECO:0000313" key="1">
    <source>
        <dbReference type="EMBL" id="RCS68327.1"/>
    </source>
</evidence>
<organism evidence="1 3">
    <name type="scientific">Vibrio casei</name>
    <dbReference type="NCBI Taxonomy" id="673372"/>
    <lineage>
        <taxon>Bacteria</taxon>
        <taxon>Pseudomonadati</taxon>
        <taxon>Pseudomonadota</taxon>
        <taxon>Gammaproteobacteria</taxon>
        <taxon>Vibrionales</taxon>
        <taxon>Vibrionaceae</taxon>
        <taxon>Vibrio</taxon>
    </lineage>
</organism>
<evidence type="ECO:0000313" key="3">
    <source>
        <dbReference type="Proteomes" id="UP000252479"/>
    </source>
</evidence>
<dbReference type="EMBL" id="QPGL01000006">
    <property type="protein sequence ID" value="RCS68327.1"/>
    <property type="molecule type" value="Genomic_DNA"/>
</dbReference>
<accession>A0A368LFH9</accession>
<sequence>METGYEDIYADEPYFDIEVQEQRVLLHMLYVPPHKRKLGLGHALFLKLLSELPPTIEYIRLRSAELGSGCTMSFWQSLGFTSAYTNCDPEDEGKILHLAVNGFALPPVEALCDNEERHHIFD</sequence>
<dbReference type="InterPro" id="IPR016181">
    <property type="entry name" value="Acyl_CoA_acyltransferase"/>
</dbReference>
<comment type="caution">
    <text evidence="1">The sequence shown here is derived from an EMBL/GenBank/DDBJ whole genome shotgun (WGS) entry which is preliminary data.</text>
</comment>
<reference evidence="1 3" key="1">
    <citation type="journal article" date="2017" name="Elife">
        <title>Extensive horizontal gene transfer in cheese-associated bacteria.</title>
        <authorList>
            <person name="Bonham K.S."/>
            <person name="Wolfe B.E."/>
            <person name="Dutton R.J."/>
        </authorList>
    </citation>
    <scope>NUCLEOTIDE SEQUENCE [LARGE SCALE GENOMIC DNA]</scope>
    <source>
        <strain evidence="1 3">JB196</strain>
    </source>
</reference>
<proteinExistence type="predicted"/>
<name>A0A368LFH9_9VIBR</name>
<dbReference type="SUPFAM" id="SSF55729">
    <property type="entry name" value="Acyl-CoA N-acyltransferases (Nat)"/>
    <property type="match status" value="1"/>
</dbReference>
<reference evidence="1" key="2">
    <citation type="submission" date="2018-07" db="EMBL/GenBank/DDBJ databases">
        <authorList>
            <person name="Quirk P.G."/>
            <person name="Krulwich T.A."/>
        </authorList>
    </citation>
    <scope>NUCLEOTIDE SEQUENCE</scope>
    <source>
        <strain evidence="1">JB196</strain>
    </source>
</reference>
<keyword evidence="1" id="KW-0808">Transferase</keyword>
<keyword evidence="3" id="KW-1185">Reference proteome</keyword>
<evidence type="ECO:0000313" key="2">
    <source>
        <dbReference type="EMBL" id="RCS68642.1"/>
    </source>
</evidence>
<dbReference type="Gene3D" id="3.40.630.30">
    <property type="match status" value="1"/>
</dbReference>
<dbReference type="GeneID" id="303190852"/>
<dbReference type="AlphaFoldDB" id="A0A368LFH9"/>
<protein>
    <submittedName>
        <fullName evidence="1">N-acetyltransferase</fullName>
    </submittedName>
</protein>
<dbReference type="EMBL" id="QPGL01000004">
    <property type="protein sequence ID" value="RCS68642.1"/>
    <property type="molecule type" value="Genomic_DNA"/>
</dbReference>
<gene>
    <name evidence="2" type="ORF">CIK83_17140</name>
    <name evidence="1" type="ORF">CIK83_18180</name>
</gene>
<dbReference type="GO" id="GO:0016740">
    <property type="term" value="F:transferase activity"/>
    <property type="evidence" value="ECO:0007669"/>
    <property type="project" value="UniProtKB-KW"/>
</dbReference>
<dbReference type="Proteomes" id="UP000252479">
    <property type="component" value="Unassembled WGS sequence"/>
</dbReference>